<evidence type="ECO:0000256" key="3">
    <source>
        <dbReference type="ARBA" id="ARBA00022833"/>
    </source>
</evidence>
<keyword evidence="5" id="KW-1185">Reference proteome</keyword>
<evidence type="ECO:0000313" key="4">
    <source>
        <dbReference type="EMBL" id="CAI5452636.1"/>
    </source>
</evidence>
<evidence type="ECO:0008006" key="6">
    <source>
        <dbReference type="Google" id="ProtNLM"/>
    </source>
</evidence>
<dbReference type="GO" id="GO:0008270">
    <property type="term" value="F:zinc ion binding"/>
    <property type="evidence" value="ECO:0007669"/>
    <property type="project" value="TreeGrafter"/>
</dbReference>
<evidence type="ECO:0000256" key="2">
    <source>
        <dbReference type="ARBA" id="ARBA00022723"/>
    </source>
</evidence>
<dbReference type="Proteomes" id="UP001152747">
    <property type="component" value="Unassembled WGS sequence"/>
</dbReference>
<name>A0A9P1N921_9PELO</name>
<sequence>MPFVGLEIKCQLAGITDLRPNDPNGFRFHLKLKCTNCGEQPDTWQYVVQNELQEIPGSRGEANIVEKCKLCGRSNTLTILPETFKTYKLENNEKWQFLVVFDCRGIEPVDFDPRNDWLATGSESGTAFEDIDLTEKSWADYDEKAGESVEIQDFECRFTHVKDLKKLK</sequence>
<dbReference type="OrthoDB" id="10248838at2759"/>
<dbReference type="InterPro" id="IPR008584">
    <property type="entry name" value="CXXC_Zn-binding_euk"/>
</dbReference>
<evidence type="ECO:0000313" key="5">
    <source>
        <dbReference type="Proteomes" id="UP001152747"/>
    </source>
</evidence>
<organism evidence="4 5">
    <name type="scientific">Caenorhabditis angaria</name>
    <dbReference type="NCBI Taxonomy" id="860376"/>
    <lineage>
        <taxon>Eukaryota</taxon>
        <taxon>Metazoa</taxon>
        <taxon>Ecdysozoa</taxon>
        <taxon>Nematoda</taxon>
        <taxon>Chromadorea</taxon>
        <taxon>Rhabditida</taxon>
        <taxon>Rhabditina</taxon>
        <taxon>Rhabditomorpha</taxon>
        <taxon>Rhabditoidea</taxon>
        <taxon>Rhabditidae</taxon>
        <taxon>Peloderinae</taxon>
        <taxon>Caenorhabditis</taxon>
    </lineage>
</organism>
<keyword evidence="3" id="KW-0862">Zinc</keyword>
<dbReference type="EMBL" id="CANHGI010000005">
    <property type="protein sequence ID" value="CAI5452636.1"/>
    <property type="molecule type" value="Genomic_DNA"/>
</dbReference>
<comment type="similarity">
    <text evidence="1">Belongs to the UPF0587 family.</text>
</comment>
<dbReference type="SUPFAM" id="SSF141678">
    <property type="entry name" value="MAL13P1.257-like"/>
    <property type="match status" value="1"/>
</dbReference>
<dbReference type="Pfam" id="PF05907">
    <property type="entry name" value="CXXC_Zn-b_euk"/>
    <property type="match status" value="1"/>
</dbReference>
<gene>
    <name evidence="4" type="ORF">CAMP_LOCUS15273</name>
</gene>
<dbReference type="AlphaFoldDB" id="A0A9P1N921"/>
<proteinExistence type="inferred from homology"/>
<reference evidence="4" key="1">
    <citation type="submission" date="2022-11" db="EMBL/GenBank/DDBJ databases">
        <authorList>
            <person name="Kikuchi T."/>
        </authorList>
    </citation>
    <scope>NUCLEOTIDE SEQUENCE</scope>
    <source>
        <strain evidence="4">PS1010</strain>
    </source>
</reference>
<keyword evidence="2" id="KW-0479">Metal-binding</keyword>
<protein>
    <recommendedName>
        <fullName evidence="6">CXXC motif containing zinc binding protein</fullName>
    </recommendedName>
</protein>
<comment type="caution">
    <text evidence="4">The sequence shown here is derived from an EMBL/GenBank/DDBJ whole genome shotgun (WGS) entry which is preliminary data.</text>
</comment>
<accession>A0A9P1N921</accession>
<evidence type="ECO:0000256" key="1">
    <source>
        <dbReference type="ARBA" id="ARBA00007818"/>
    </source>
</evidence>
<dbReference type="PANTHER" id="PTHR12857">
    <property type="entry name" value="CXXC MOTIF CONTAINING ZINC BINDING PROTEIN"/>
    <property type="match status" value="1"/>
</dbReference>
<dbReference type="PANTHER" id="PTHR12857:SF0">
    <property type="entry name" value="CXXC MOTIF CONTAINING ZINC BINDING PROTEIN"/>
    <property type="match status" value="1"/>
</dbReference>